<dbReference type="EMBL" id="JACBAZ010000010">
    <property type="protein sequence ID" value="NWK57333.1"/>
    <property type="molecule type" value="Genomic_DNA"/>
</dbReference>
<sequence length="812" mass="89686">MRTITHIKQWGTTALCVVVTGSAVAAESKGLSMWFDKPAEAYGKKSPLQSWKVENPKRTHKPNPDQAWEKYALPLGNGFIGAMIYGGTSYERVQLNEHSVWSGGPGSPDFIPDQNKHDAHKALPEIRALLLKGDKESKKKAQALSDEHLRGLGHEDRDKADETFGRYQTFGELIIETGHPEFAEGMYYRRELDLSTGLHKVSYKHKGVNYTRESFCSNPDRALVLHFSADKKANQNLTLKGFSPHVMKPDVEKGVWVFGGKLENNGLQIESRIGVLHQGGEVVVSSGGIEVQGADEVTFVLVAGTDYACKPPAYRGEHPAKQNAATLAAAKKLGLDQLRKRHLADHRSLHGRVSIDLGKTPADVLKLPLDERVALNKKQADHDLEELYFQFGRYLLIGSSRPGGLPANLQGIWCNETIPAWNSDYHLNINLQMNYWPSGPCNLLECQEPLIDYTNSLRGPGAVTAKAYSNARGWTANLSGNIWGYTVPQPGVKRPRYWSYFPLSGAWLTTHAFEQFAFGGDQKYLRETSWPILSGTADFLVDFLYELPNGELSSTPSWSPEHGPMSLGATADIAMAREALKNAIDAAAVLGEKGERVASWKKAMEKLVPYKVGQHGQLQEWYEDIDNPKDKHRHINHLFGLYPGSQISPVHTPELAKASMTTLTQRGDGATGWSMGWKINFWARIHDGDHAYLMVRNLLKNGTNPNLLDVHPPFQIDGNFGGCAGIAEMLVQSHYRADGGEIDLLPSLPKAWPKGEVKGIGARGGFTVDVQWDGGMVKAARVTASQDAQLTVRYNGKSVTKKMKKGESALLK</sequence>
<dbReference type="SUPFAM" id="SSF48208">
    <property type="entry name" value="Six-hairpin glycosidases"/>
    <property type="match status" value="1"/>
</dbReference>
<dbReference type="Pfam" id="PF21307">
    <property type="entry name" value="Glyco_hydro_95_C"/>
    <property type="match status" value="1"/>
</dbReference>
<feature type="domain" description="Glycosyl hydrolase family 95 N-terminal" evidence="2">
    <location>
        <begin position="63"/>
        <end position="309"/>
    </location>
</feature>
<dbReference type="Proteomes" id="UP000557872">
    <property type="component" value="Unassembled WGS sequence"/>
</dbReference>
<proteinExistence type="predicted"/>
<protein>
    <submittedName>
        <fullName evidence="5">Glycoside hydrolase family 95 protein</fullName>
    </submittedName>
</protein>
<feature type="domain" description="Glycosyl hydrolase family 95 catalytic" evidence="4">
    <location>
        <begin position="335"/>
        <end position="730"/>
    </location>
</feature>
<dbReference type="InterPro" id="IPR016518">
    <property type="entry name" value="Alpha-L-fucosidase"/>
</dbReference>
<feature type="signal peptide" evidence="1">
    <location>
        <begin position="1"/>
        <end position="25"/>
    </location>
</feature>
<evidence type="ECO:0000259" key="2">
    <source>
        <dbReference type="Pfam" id="PF14498"/>
    </source>
</evidence>
<evidence type="ECO:0000259" key="4">
    <source>
        <dbReference type="Pfam" id="PF22124"/>
    </source>
</evidence>
<dbReference type="GO" id="GO:0005975">
    <property type="term" value="P:carbohydrate metabolic process"/>
    <property type="evidence" value="ECO:0007669"/>
    <property type="project" value="InterPro"/>
</dbReference>
<dbReference type="InterPro" id="IPR049053">
    <property type="entry name" value="AFCA-like_C"/>
</dbReference>
<dbReference type="Pfam" id="PF22124">
    <property type="entry name" value="Glyco_hydro_95_cat"/>
    <property type="match status" value="1"/>
</dbReference>
<keyword evidence="5" id="KW-0378">Hydrolase</keyword>
<dbReference type="GO" id="GO:0004560">
    <property type="term" value="F:alpha-L-fucosidase activity"/>
    <property type="evidence" value="ECO:0007669"/>
    <property type="project" value="InterPro"/>
</dbReference>
<evidence type="ECO:0000313" key="5">
    <source>
        <dbReference type="EMBL" id="NWK57333.1"/>
    </source>
</evidence>
<feature type="chain" id="PRO_5032460832" evidence="1">
    <location>
        <begin position="26"/>
        <end position="812"/>
    </location>
</feature>
<name>A0A851GIJ8_9BACT</name>
<keyword evidence="6" id="KW-1185">Reference proteome</keyword>
<organism evidence="5 6">
    <name type="scientific">Oceaniferula marina</name>
    <dbReference type="NCBI Taxonomy" id="2748318"/>
    <lineage>
        <taxon>Bacteria</taxon>
        <taxon>Pseudomonadati</taxon>
        <taxon>Verrucomicrobiota</taxon>
        <taxon>Verrucomicrobiia</taxon>
        <taxon>Verrucomicrobiales</taxon>
        <taxon>Verrucomicrobiaceae</taxon>
        <taxon>Oceaniferula</taxon>
    </lineage>
</organism>
<accession>A0A851GIJ8</accession>
<dbReference type="RefSeq" id="WP_178934166.1">
    <property type="nucleotide sequence ID" value="NZ_JACBAZ010000010.1"/>
</dbReference>
<dbReference type="PANTHER" id="PTHR31084">
    <property type="entry name" value="ALPHA-L-FUCOSIDASE 2"/>
    <property type="match status" value="1"/>
</dbReference>
<keyword evidence="1" id="KW-0732">Signal</keyword>
<dbReference type="InterPro" id="IPR054363">
    <property type="entry name" value="GH95_cat"/>
</dbReference>
<dbReference type="PANTHER" id="PTHR31084:SF19">
    <property type="entry name" value="GLYCOSYL HYDROLASE FAMILY 95 N-TERMINAL DOMAIN-CONTAINING PROTEIN"/>
    <property type="match status" value="1"/>
</dbReference>
<evidence type="ECO:0000259" key="3">
    <source>
        <dbReference type="Pfam" id="PF21307"/>
    </source>
</evidence>
<dbReference type="InterPro" id="IPR027414">
    <property type="entry name" value="GH95_N_dom"/>
</dbReference>
<dbReference type="InterPro" id="IPR008928">
    <property type="entry name" value="6-hairpin_glycosidase_sf"/>
</dbReference>
<reference evidence="5 6" key="1">
    <citation type="submission" date="2020-07" db="EMBL/GenBank/DDBJ databases">
        <title>Roseicoccus Jingziensis gen. nov., sp. nov., isolated from coastal seawater.</title>
        <authorList>
            <person name="Feng X."/>
        </authorList>
    </citation>
    <scope>NUCLEOTIDE SEQUENCE [LARGE SCALE GENOMIC DNA]</scope>
    <source>
        <strain evidence="5 6">N1E253</strain>
    </source>
</reference>
<gene>
    <name evidence="5" type="ORF">HW115_17060</name>
</gene>
<dbReference type="InterPro" id="IPR012341">
    <property type="entry name" value="6hp_glycosidase-like_sf"/>
</dbReference>
<dbReference type="PIRSF" id="PIRSF007663">
    <property type="entry name" value="UCP007663"/>
    <property type="match status" value="1"/>
</dbReference>
<comment type="caution">
    <text evidence="5">The sequence shown here is derived from an EMBL/GenBank/DDBJ whole genome shotgun (WGS) entry which is preliminary data.</text>
</comment>
<dbReference type="AlphaFoldDB" id="A0A851GIJ8"/>
<feature type="domain" description="Alpha fucosidase A-like C-terminal" evidence="3">
    <location>
        <begin position="739"/>
        <end position="803"/>
    </location>
</feature>
<evidence type="ECO:0000256" key="1">
    <source>
        <dbReference type="SAM" id="SignalP"/>
    </source>
</evidence>
<dbReference type="Gene3D" id="1.50.10.10">
    <property type="match status" value="1"/>
</dbReference>
<evidence type="ECO:0000313" key="6">
    <source>
        <dbReference type="Proteomes" id="UP000557872"/>
    </source>
</evidence>
<dbReference type="Pfam" id="PF14498">
    <property type="entry name" value="Glyco_hyd_65N_2"/>
    <property type="match status" value="1"/>
</dbReference>